<evidence type="ECO:0000256" key="3">
    <source>
        <dbReference type="ARBA" id="ARBA00022801"/>
    </source>
</evidence>
<dbReference type="NCBIfam" id="TIGR01543">
    <property type="entry name" value="proheadase_HK97"/>
    <property type="match status" value="1"/>
</dbReference>
<reference evidence="5" key="1">
    <citation type="submission" date="2019-01" db="EMBL/GenBank/DDBJ databases">
        <authorList>
            <person name="Ashton P.M."/>
            <person name="Dallman T."/>
            <person name="Nair S."/>
            <person name="De Pinna E."/>
            <person name="Peters T."/>
            <person name="Grant K."/>
        </authorList>
    </citation>
    <scope>NUCLEOTIDE SEQUENCE</scope>
    <source>
        <strain evidence="5">559803</strain>
    </source>
</reference>
<evidence type="ECO:0000256" key="2">
    <source>
        <dbReference type="ARBA" id="ARBA00022670"/>
    </source>
</evidence>
<dbReference type="EMBL" id="AAHWHN010000029">
    <property type="protein sequence ID" value="ECB0429284.1"/>
    <property type="molecule type" value="Genomic_DNA"/>
</dbReference>
<sequence>MNKDFEIRSASVSVDNNKLVGYVVPWNSRSQLIWGEFYEVFAPYAFKDNLASGNDVRALYEHDYKGLLGRTTSRTLILSEDNTGLRFELDPPDTQTGRDLLELVGRGDISGMSFGFRATKESWDFNQDPCLRTITAAELLEITFTATPAYSESDVEIARRSMQLARQRPDNARQWAELLEL</sequence>
<keyword evidence="2 5" id="KW-0645">Protease</keyword>
<dbReference type="GO" id="GO:0008233">
    <property type="term" value="F:peptidase activity"/>
    <property type="evidence" value="ECO:0007669"/>
    <property type="project" value="UniProtKB-KW"/>
</dbReference>
<dbReference type="InterPro" id="IPR006433">
    <property type="entry name" value="Prohead_protease"/>
</dbReference>
<comment type="caution">
    <text evidence="5">The sequence shown here is derived from an EMBL/GenBank/DDBJ whole genome shotgun (WGS) entry which is preliminary data.</text>
</comment>
<proteinExistence type="predicted"/>
<evidence type="ECO:0000256" key="1">
    <source>
        <dbReference type="ARBA" id="ARBA00022612"/>
    </source>
</evidence>
<evidence type="ECO:0000313" key="5">
    <source>
        <dbReference type="EMBL" id="ECB0429284.1"/>
    </source>
</evidence>
<accession>A0A5X8MSJ9</accession>
<protein>
    <submittedName>
        <fullName evidence="5">HK97 family phage prohead protease</fullName>
    </submittedName>
</protein>
<keyword evidence="1" id="KW-1188">Viral release from host cell</keyword>
<name>A0A5X8MSJ9_SALET</name>
<dbReference type="AlphaFoldDB" id="A0A5X8MSJ9"/>
<organism evidence="5">
    <name type="scientific">Salmonella enterica subsp. enterica serovar Agbeni</name>
    <dbReference type="NCBI Taxonomy" id="1967642"/>
    <lineage>
        <taxon>Bacteria</taxon>
        <taxon>Pseudomonadati</taxon>
        <taxon>Pseudomonadota</taxon>
        <taxon>Gammaproteobacteria</taxon>
        <taxon>Enterobacterales</taxon>
        <taxon>Enterobacteriaceae</taxon>
        <taxon>Salmonella</taxon>
    </lineage>
</organism>
<evidence type="ECO:0000259" key="4">
    <source>
        <dbReference type="Pfam" id="PF04586"/>
    </source>
</evidence>
<dbReference type="Pfam" id="PF04586">
    <property type="entry name" value="Peptidase_S78"/>
    <property type="match status" value="1"/>
</dbReference>
<keyword evidence="3" id="KW-0378">Hydrolase</keyword>
<dbReference type="InterPro" id="IPR054613">
    <property type="entry name" value="Peptidase_S78_dom"/>
</dbReference>
<gene>
    <name evidence="5" type="ORF">EUV16_21765</name>
</gene>
<dbReference type="GO" id="GO:0006508">
    <property type="term" value="P:proteolysis"/>
    <property type="evidence" value="ECO:0007669"/>
    <property type="project" value="UniProtKB-KW"/>
</dbReference>
<feature type="domain" description="Prohead serine protease" evidence="4">
    <location>
        <begin position="5"/>
        <end position="165"/>
    </location>
</feature>